<name>A0AAN5I9A5_9BILA</name>
<evidence type="ECO:0000256" key="1">
    <source>
        <dbReference type="SAM" id="MobiDB-lite"/>
    </source>
</evidence>
<feature type="region of interest" description="Disordered" evidence="1">
    <location>
        <begin position="1"/>
        <end position="39"/>
    </location>
</feature>
<reference evidence="4" key="1">
    <citation type="submission" date="2022-10" db="EMBL/GenBank/DDBJ databases">
        <title>Genome assembly of Pristionchus species.</title>
        <authorList>
            <person name="Yoshida K."/>
            <person name="Sommer R.J."/>
        </authorList>
    </citation>
    <scope>NUCLEOTIDE SEQUENCE [LARGE SCALE GENOMIC DNA]</scope>
    <source>
        <strain evidence="4">RS5460</strain>
    </source>
</reference>
<protein>
    <submittedName>
        <fullName evidence="2">Uncharacterized protein</fullName>
    </submittedName>
</protein>
<dbReference type="EMBL" id="BTRK01000005">
    <property type="protein sequence ID" value="GMR56249.1"/>
    <property type="molecule type" value="Genomic_DNA"/>
</dbReference>
<keyword evidence="4" id="KW-1185">Reference proteome</keyword>
<accession>A0AAN5I9A5</accession>
<comment type="caution">
    <text evidence="2">The sequence shown here is derived from an EMBL/GenBank/DDBJ whole genome shotgun (WGS) entry which is preliminary data.</text>
</comment>
<evidence type="ECO:0000313" key="3">
    <source>
        <dbReference type="EMBL" id="GMR56250.1"/>
    </source>
</evidence>
<organism evidence="2 4">
    <name type="scientific">Pristionchus mayeri</name>
    <dbReference type="NCBI Taxonomy" id="1317129"/>
    <lineage>
        <taxon>Eukaryota</taxon>
        <taxon>Metazoa</taxon>
        <taxon>Ecdysozoa</taxon>
        <taxon>Nematoda</taxon>
        <taxon>Chromadorea</taxon>
        <taxon>Rhabditida</taxon>
        <taxon>Rhabditina</taxon>
        <taxon>Diplogasteromorpha</taxon>
        <taxon>Diplogasteroidea</taxon>
        <taxon>Neodiplogasteridae</taxon>
        <taxon>Pristionchus</taxon>
    </lineage>
</organism>
<feature type="non-terminal residue" evidence="2">
    <location>
        <position position="72"/>
    </location>
</feature>
<dbReference type="Proteomes" id="UP001328107">
    <property type="component" value="Unassembled WGS sequence"/>
</dbReference>
<dbReference type="EMBL" id="BTRK01000005">
    <property type="protein sequence ID" value="GMR56250.1"/>
    <property type="molecule type" value="Genomic_DNA"/>
</dbReference>
<proteinExistence type="predicted"/>
<sequence length="72" mass="8373">QPNEDARNEVEVDGSREQEKNEGKKLSLLKPTEKADQHEKSVEKLCLEVVEILKDNPNMEQWNRSKDIISRV</sequence>
<gene>
    <name evidence="2" type="ORF">PMAYCL1PPCAC_26444</name>
    <name evidence="3" type="ORF">PMAYCL1PPCAC_26445</name>
</gene>
<evidence type="ECO:0000313" key="2">
    <source>
        <dbReference type="EMBL" id="GMR56249.1"/>
    </source>
</evidence>
<evidence type="ECO:0000313" key="4">
    <source>
        <dbReference type="Proteomes" id="UP001328107"/>
    </source>
</evidence>
<reference evidence="2" key="2">
    <citation type="submission" date="2023-06" db="EMBL/GenBank/DDBJ databases">
        <title>Genome assembly of Pristionchus species.</title>
        <authorList>
            <person name="Yoshida K."/>
            <person name="Sommer R.J."/>
        </authorList>
    </citation>
    <scope>NUCLEOTIDE SEQUENCE</scope>
    <source>
        <strain evidence="2 4">RS5460</strain>
    </source>
</reference>
<feature type="non-terminal residue" evidence="2">
    <location>
        <position position="1"/>
    </location>
</feature>
<dbReference type="AlphaFoldDB" id="A0AAN5I9A5"/>